<name>C0QGQ3_DESAH</name>
<dbReference type="HOGENOM" id="CLU_1136483_0_0_7"/>
<dbReference type="InterPro" id="IPR007161">
    <property type="entry name" value="DUF364"/>
</dbReference>
<dbReference type="eggNOG" id="COG2014">
    <property type="taxonomic scope" value="Bacteria"/>
</dbReference>
<dbReference type="OrthoDB" id="3596at2"/>
<dbReference type="AlphaFoldDB" id="C0QGQ3"/>
<organism evidence="2 3">
    <name type="scientific">Desulforapulum autotrophicum (strain ATCC 43914 / DSM 3382 / VKM B-1955 / HRM2)</name>
    <name type="common">Desulfobacterium autotrophicum</name>
    <dbReference type="NCBI Taxonomy" id="177437"/>
    <lineage>
        <taxon>Bacteria</taxon>
        <taxon>Pseudomonadati</taxon>
        <taxon>Thermodesulfobacteriota</taxon>
        <taxon>Desulfobacteria</taxon>
        <taxon>Desulfobacterales</taxon>
        <taxon>Desulfobacteraceae</taxon>
        <taxon>Desulforapulum</taxon>
    </lineage>
</organism>
<gene>
    <name evidence="2" type="ordered locus">HRM2_04100</name>
</gene>
<dbReference type="KEGG" id="dat:HRM2_04100"/>
<keyword evidence="3" id="KW-1185">Reference proteome</keyword>
<evidence type="ECO:0000313" key="3">
    <source>
        <dbReference type="Proteomes" id="UP000000442"/>
    </source>
</evidence>
<accession>C0QGQ3</accession>
<proteinExistence type="predicted"/>
<reference evidence="2 3" key="1">
    <citation type="journal article" date="2009" name="Environ. Microbiol.">
        <title>Genome sequence of Desulfobacterium autotrophicum HRM2, a marine sulfate reducer oxidizing organic carbon completely to carbon dioxide.</title>
        <authorList>
            <person name="Strittmatter A.W."/>
            <person name="Liesegang H."/>
            <person name="Rabus R."/>
            <person name="Decker I."/>
            <person name="Amann J."/>
            <person name="Andres S."/>
            <person name="Henne A."/>
            <person name="Fricke W.F."/>
            <person name="Martinez-Arias R."/>
            <person name="Bartels D."/>
            <person name="Goesmann A."/>
            <person name="Krause L."/>
            <person name="Puehler A."/>
            <person name="Klenk H.P."/>
            <person name="Richter M."/>
            <person name="Schuler M."/>
            <person name="Gloeckner F.O."/>
            <person name="Meyerdierks A."/>
            <person name="Gottschalk G."/>
            <person name="Amann R."/>
        </authorList>
    </citation>
    <scope>NUCLEOTIDE SEQUENCE [LARGE SCALE GENOMIC DNA]</scope>
    <source>
        <strain evidence="3">ATCC 43914 / DSM 3382 / HRM2</strain>
    </source>
</reference>
<dbReference type="Gene3D" id="3.40.50.11590">
    <property type="match status" value="1"/>
</dbReference>
<sequence length="248" mass="27458">MYEKLKTALVDLSGETGLLESQVKITAKILTPKEAIGETERKDYPLLQGKEYLMQADFKGALGQAFTDAPKNFTGRVKDILNLKLADNGERALFIATLNAVMRHLGVVDKTIHCKNESPELCAGEIQKTIIEKYGADVRVGIIGFQPAIIDNFSKKVPPCNVKVTDLDEVNVGKVKYGVTIWDGRKMQEEIFKRCDVILATGSTVVNNTLSYLISLSQTYQKPFYVYGTTVSGPAKILNLERLCFQSS</sequence>
<dbReference type="Proteomes" id="UP000000442">
    <property type="component" value="Chromosome"/>
</dbReference>
<evidence type="ECO:0000313" key="2">
    <source>
        <dbReference type="EMBL" id="ACN13528.1"/>
    </source>
</evidence>
<feature type="domain" description="Putative heavy-metal chelation" evidence="1">
    <location>
        <begin position="135"/>
        <end position="231"/>
    </location>
</feature>
<protein>
    <recommendedName>
        <fullName evidence="1">Putative heavy-metal chelation domain-containing protein</fullName>
    </recommendedName>
</protein>
<evidence type="ECO:0000259" key="1">
    <source>
        <dbReference type="Pfam" id="PF04016"/>
    </source>
</evidence>
<dbReference type="STRING" id="177437.HRM2_04100"/>
<dbReference type="SUPFAM" id="SSF159713">
    <property type="entry name" value="Dhaf3308-like"/>
    <property type="match status" value="1"/>
</dbReference>
<dbReference type="EMBL" id="CP001087">
    <property type="protein sequence ID" value="ACN13528.1"/>
    <property type="molecule type" value="Genomic_DNA"/>
</dbReference>
<dbReference type="Pfam" id="PF04016">
    <property type="entry name" value="DUF364"/>
    <property type="match status" value="1"/>
</dbReference>